<dbReference type="PROSITE" id="PS50035">
    <property type="entry name" value="PLD"/>
    <property type="match status" value="2"/>
</dbReference>
<keyword evidence="6" id="KW-1133">Transmembrane helix</keyword>
<organism evidence="11 12">
    <name type="scientific">Usitatibacter rugosus</name>
    <dbReference type="NCBI Taxonomy" id="2732067"/>
    <lineage>
        <taxon>Bacteria</taxon>
        <taxon>Pseudomonadati</taxon>
        <taxon>Pseudomonadota</taxon>
        <taxon>Betaproteobacteria</taxon>
        <taxon>Nitrosomonadales</taxon>
        <taxon>Usitatibacteraceae</taxon>
        <taxon>Usitatibacter</taxon>
    </lineage>
</organism>
<dbReference type="GO" id="GO:0005886">
    <property type="term" value="C:plasma membrane"/>
    <property type="evidence" value="ECO:0007669"/>
    <property type="project" value="UniProtKB-SubCell"/>
</dbReference>
<evidence type="ECO:0000256" key="3">
    <source>
        <dbReference type="ARBA" id="ARBA00022679"/>
    </source>
</evidence>
<evidence type="ECO:0000256" key="7">
    <source>
        <dbReference type="ARBA" id="ARBA00023136"/>
    </source>
</evidence>
<gene>
    <name evidence="11" type="primary">ywiE</name>
    <name evidence="11" type="ORF">DSM104443_04062</name>
</gene>
<dbReference type="EC" id="2.7.8.-" evidence="8"/>
<dbReference type="Pfam" id="PF13091">
    <property type="entry name" value="PLDc_2"/>
    <property type="match status" value="2"/>
</dbReference>
<protein>
    <recommendedName>
        <fullName evidence="8">Cardiolipin synthase</fullName>
        <ecNumber evidence="8">2.7.8.-</ecNumber>
    </recommendedName>
</protein>
<reference evidence="11 12" key="1">
    <citation type="submission" date="2020-04" db="EMBL/GenBank/DDBJ databases">
        <title>Usitatibacter rugosus gen. nov., sp. nov. and Usitatibacter palustris sp. nov., novel members of Usitatibacteraceae fam. nov. within the order Nitrosomonadales isolated from soil.</title>
        <authorList>
            <person name="Huber K.J."/>
            <person name="Neumann-Schaal M."/>
            <person name="Geppert A."/>
            <person name="Luckner M."/>
            <person name="Wanner G."/>
            <person name="Overmann J."/>
        </authorList>
    </citation>
    <scope>NUCLEOTIDE SEQUENCE [LARGE SCALE GENOMIC DNA]</scope>
    <source>
        <strain evidence="11 12">0125_3</strain>
    </source>
</reference>
<keyword evidence="2" id="KW-1003">Cell membrane</keyword>
<keyword evidence="4" id="KW-0812">Transmembrane</keyword>
<evidence type="ECO:0000313" key="12">
    <source>
        <dbReference type="Proteomes" id="UP000501534"/>
    </source>
</evidence>
<keyword evidence="5" id="KW-0677">Repeat</keyword>
<dbReference type="CDD" id="cd09159">
    <property type="entry name" value="PLDc_ybhO_like_2"/>
    <property type="match status" value="1"/>
</dbReference>
<keyword evidence="3 11" id="KW-0808">Transferase</keyword>
<evidence type="ECO:0000256" key="1">
    <source>
        <dbReference type="ARBA" id="ARBA00004236"/>
    </source>
</evidence>
<dbReference type="CDD" id="cd09110">
    <property type="entry name" value="PLDc_CLS_1"/>
    <property type="match status" value="1"/>
</dbReference>
<evidence type="ECO:0000259" key="10">
    <source>
        <dbReference type="PROSITE" id="PS50035"/>
    </source>
</evidence>
<feature type="domain" description="PLD phosphodiesterase" evidence="10">
    <location>
        <begin position="343"/>
        <end position="370"/>
    </location>
</feature>
<sequence length="430" mass="47936">MKIKSSKGELSPERTRAIVERVKALGPDADMLMRHLVVEEAVADSPLTIENKTTLLQNGPATYKSMFEAMEAAKDHIYVEMYIVEDDEIGQKFSELWLRKQKAGVPVSVLYDSVGSVSTPKEYFQKLKDGGVTVAEFNPVNPLKAQKGWELNDRDHRKLIVVDGQVGFVGGINISGVYSGGSSTLRKKSKDGADAKAQRPWRDTQVKVEGPIVVELQKSYLEAWSKAATKEQPPTKQQKLVPKAMGKEAVRVLAGWSDEKDTVNPIYATFVSAITQSQKSVHLTMAYFVPDPETMKALTDAAKRGVDVSIVVPSFSDFWAVFHAGRSKYEDLLEAGVKIYERKDRLLHAKTAVVDGVWSTVGSANLDWRSFIHNNELNLVILGQGFGEQMEAAFQDDVSKSERITKEAWAKRPLKDRALETSALVWQYWL</sequence>
<keyword evidence="7" id="KW-0472">Membrane</keyword>
<feature type="region of interest" description="Disordered" evidence="9">
    <location>
        <begin position="181"/>
        <end position="200"/>
    </location>
</feature>
<dbReference type="GO" id="GO:0032049">
    <property type="term" value="P:cardiolipin biosynthetic process"/>
    <property type="evidence" value="ECO:0007669"/>
    <property type="project" value="UniProtKB-UniRule"/>
</dbReference>
<dbReference type="SUPFAM" id="SSF56024">
    <property type="entry name" value="Phospholipase D/nuclease"/>
    <property type="match status" value="2"/>
</dbReference>
<evidence type="ECO:0000256" key="9">
    <source>
        <dbReference type="SAM" id="MobiDB-lite"/>
    </source>
</evidence>
<name>A0A6M4H1F6_9PROT</name>
<dbReference type="EMBL" id="CP053069">
    <property type="protein sequence ID" value="QJR12968.1"/>
    <property type="molecule type" value="Genomic_DNA"/>
</dbReference>
<dbReference type="SMART" id="SM00155">
    <property type="entry name" value="PLDc"/>
    <property type="match status" value="2"/>
</dbReference>
<evidence type="ECO:0000256" key="5">
    <source>
        <dbReference type="ARBA" id="ARBA00022737"/>
    </source>
</evidence>
<dbReference type="InterPro" id="IPR022924">
    <property type="entry name" value="Cardiolipin_synthase"/>
</dbReference>
<dbReference type="InterPro" id="IPR025202">
    <property type="entry name" value="PLD-like_dom"/>
</dbReference>
<evidence type="ECO:0000256" key="6">
    <source>
        <dbReference type="ARBA" id="ARBA00022989"/>
    </source>
</evidence>
<evidence type="ECO:0000313" key="11">
    <source>
        <dbReference type="EMBL" id="QJR12968.1"/>
    </source>
</evidence>
<evidence type="ECO:0000256" key="8">
    <source>
        <dbReference type="NCBIfam" id="TIGR04265"/>
    </source>
</evidence>
<dbReference type="AlphaFoldDB" id="A0A6M4H1F6"/>
<dbReference type="InterPro" id="IPR001736">
    <property type="entry name" value="PLipase_D/transphosphatidylase"/>
</dbReference>
<dbReference type="GO" id="GO:0008808">
    <property type="term" value="F:cardiolipin synthase activity"/>
    <property type="evidence" value="ECO:0007669"/>
    <property type="project" value="UniProtKB-UniRule"/>
</dbReference>
<dbReference type="KEGG" id="uru:DSM104443_04062"/>
<comment type="subcellular location">
    <subcellularLocation>
        <location evidence="1">Cell membrane</location>
    </subcellularLocation>
</comment>
<keyword evidence="12" id="KW-1185">Reference proteome</keyword>
<dbReference type="Proteomes" id="UP000501534">
    <property type="component" value="Chromosome"/>
</dbReference>
<proteinExistence type="predicted"/>
<feature type="domain" description="PLD phosphodiesterase" evidence="10">
    <location>
        <begin position="151"/>
        <end position="178"/>
    </location>
</feature>
<dbReference type="Gene3D" id="3.30.870.10">
    <property type="entry name" value="Endonuclease Chain A"/>
    <property type="match status" value="2"/>
</dbReference>
<dbReference type="NCBIfam" id="TIGR04265">
    <property type="entry name" value="bac_cardiolipin"/>
    <property type="match status" value="1"/>
</dbReference>
<dbReference type="PANTHER" id="PTHR21248">
    <property type="entry name" value="CARDIOLIPIN SYNTHASE"/>
    <property type="match status" value="1"/>
</dbReference>
<feature type="compositionally biased region" description="Basic and acidic residues" evidence="9">
    <location>
        <begin position="190"/>
        <end position="200"/>
    </location>
</feature>
<evidence type="ECO:0000256" key="2">
    <source>
        <dbReference type="ARBA" id="ARBA00022475"/>
    </source>
</evidence>
<accession>A0A6M4H1F6</accession>
<dbReference type="PANTHER" id="PTHR21248:SF22">
    <property type="entry name" value="PHOSPHOLIPASE D"/>
    <property type="match status" value="1"/>
</dbReference>
<evidence type="ECO:0000256" key="4">
    <source>
        <dbReference type="ARBA" id="ARBA00022692"/>
    </source>
</evidence>